<proteinExistence type="predicted"/>
<evidence type="ECO:0000256" key="1">
    <source>
        <dbReference type="ARBA" id="ARBA00023115"/>
    </source>
</evidence>
<feature type="transmembrane region" description="Helical" evidence="2">
    <location>
        <begin position="322"/>
        <end position="343"/>
    </location>
</feature>
<feature type="transmembrane region" description="Helical" evidence="2">
    <location>
        <begin position="89"/>
        <end position="108"/>
    </location>
</feature>
<sequence>MSLDTPAISGTDAQSANRLDLGALPFILSIFVGAVLIFLVQPMFAKMATPLLGGSPSVWNVSLVCFQAALLGGYGYAHILGRLKSVRTQVLIHGLVFLSGTICLPLGLTGVFGDPSADHPALWLIGVFLLSVALPFAAVSATSPLIQSWYARTNRADADDPYYLYAASNIGSLIGLAAYPLLMEPFTRVATQSASWAAGYGVLFFLLMGSGFVAFRGSLARQAQASVEEARASLSWKERFIWLGLAFIPSSLLVGATTHITTDVAAAPFLWVPPLTLYLLTFVLVFAKKPPIPQAVILRFQPVVMAGVVLVLPHFIDVGWFLELALTLLGLFWASMTCHGLLAERRPHVSRLTEFYLLMSLGGVLGGAFNALIAPVIFDLVLEYPLVLAASLLVLPATQSSFDGRGRVLFGILAAVVAVILFNRIAGISLSGGSAVIFIALPTIMIVLARGRRFLMVSSFAVSVFAGLMLNPYASGTSERGFFGIVKVLEIDGRRAMMHGTTLHGAQFLEGERVLKPLTYYGANTPIGQTFRQYNDAETVGVVGLGVGSVACYGMPGQDWVFFEIDPIVVNIAKDPDQFTFLSECQPDARMVVGDARVQLTYEDDRFFDLLLLDAFSSDSIPVHLVTREAMRLYLSKLDDDGVFIAHISNRHMALEQVFARLAALEGAVALVQKYQPTAEQREEGQTATHAMLFAKNEAALSRALASGNWERIESDGKRPWTDDYTNILAAMLAFHQN</sequence>
<dbReference type="RefSeq" id="WP_377375454.1">
    <property type="nucleotide sequence ID" value="NZ_JBHSSW010000004.1"/>
</dbReference>
<dbReference type="PANTHER" id="PTHR43317">
    <property type="entry name" value="THERMOSPERMINE SYNTHASE ACAULIS5"/>
    <property type="match status" value="1"/>
</dbReference>
<keyword evidence="2" id="KW-0812">Transmembrane</keyword>
<dbReference type="InterPro" id="IPR029063">
    <property type="entry name" value="SAM-dependent_MTases_sf"/>
</dbReference>
<feature type="transmembrane region" description="Helical" evidence="2">
    <location>
        <begin position="409"/>
        <end position="426"/>
    </location>
</feature>
<evidence type="ECO:0000256" key="2">
    <source>
        <dbReference type="SAM" id="Phobius"/>
    </source>
</evidence>
<dbReference type="NCBIfam" id="NF037959">
    <property type="entry name" value="MFS_SpdSyn"/>
    <property type="match status" value="1"/>
</dbReference>
<keyword evidence="4" id="KW-1185">Reference proteome</keyword>
<name>A0ABW1S7C6_9PROT</name>
<feature type="transmembrane region" description="Helical" evidence="2">
    <location>
        <begin position="120"/>
        <end position="141"/>
    </location>
</feature>
<organism evidence="3 4">
    <name type="scientific">Ponticaulis profundi</name>
    <dbReference type="NCBI Taxonomy" id="2665222"/>
    <lineage>
        <taxon>Bacteria</taxon>
        <taxon>Pseudomonadati</taxon>
        <taxon>Pseudomonadota</taxon>
        <taxon>Alphaproteobacteria</taxon>
        <taxon>Hyphomonadales</taxon>
        <taxon>Hyphomonadaceae</taxon>
        <taxon>Ponticaulis</taxon>
    </lineage>
</organism>
<evidence type="ECO:0000313" key="3">
    <source>
        <dbReference type="EMBL" id="MFC6197088.1"/>
    </source>
</evidence>
<feature type="transmembrane region" description="Helical" evidence="2">
    <location>
        <begin position="432"/>
        <end position="449"/>
    </location>
</feature>
<gene>
    <name evidence="3" type="ORF">ACFQDM_03320</name>
</gene>
<protein>
    <submittedName>
        <fullName evidence="3">Fused MFS/spermidine synthase</fullName>
    </submittedName>
</protein>
<feature type="transmembrane region" description="Helical" evidence="2">
    <location>
        <begin position="162"/>
        <end position="182"/>
    </location>
</feature>
<reference evidence="4" key="1">
    <citation type="journal article" date="2019" name="Int. J. Syst. Evol. Microbiol.">
        <title>The Global Catalogue of Microorganisms (GCM) 10K type strain sequencing project: providing services to taxonomists for standard genome sequencing and annotation.</title>
        <authorList>
            <consortium name="The Broad Institute Genomics Platform"/>
            <consortium name="The Broad Institute Genome Sequencing Center for Infectious Disease"/>
            <person name="Wu L."/>
            <person name="Ma J."/>
        </authorList>
    </citation>
    <scope>NUCLEOTIDE SEQUENCE [LARGE SCALE GENOMIC DNA]</scope>
    <source>
        <strain evidence="4">CGMCC-1.15741</strain>
    </source>
</reference>
<dbReference type="Proteomes" id="UP001596303">
    <property type="component" value="Unassembled WGS sequence"/>
</dbReference>
<feature type="transmembrane region" description="Helical" evidence="2">
    <location>
        <begin position="194"/>
        <end position="219"/>
    </location>
</feature>
<feature type="transmembrane region" description="Helical" evidence="2">
    <location>
        <begin position="384"/>
        <end position="402"/>
    </location>
</feature>
<comment type="caution">
    <text evidence="3">The sequence shown here is derived from an EMBL/GenBank/DDBJ whole genome shotgun (WGS) entry which is preliminary data.</text>
</comment>
<feature type="transmembrane region" description="Helical" evidence="2">
    <location>
        <begin position="266"/>
        <end position="287"/>
    </location>
</feature>
<dbReference type="SUPFAM" id="SSF53335">
    <property type="entry name" value="S-adenosyl-L-methionine-dependent methyltransferases"/>
    <property type="match status" value="1"/>
</dbReference>
<feature type="transmembrane region" description="Helical" evidence="2">
    <location>
        <begin position="355"/>
        <end position="378"/>
    </location>
</feature>
<feature type="transmembrane region" description="Helical" evidence="2">
    <location>
        <begin position="21"/>
        <end position="45"/>
    </location>
</feature>
<dbReference type="EMBL" id="JBHSSW010000004">
    <property type="protein sequence ID" value="MFC6197088.1"/>
    <property type="molecule type" value="Genomic_DNA"/>
</dbReference>
<feature type="transmembrane region" description="Helical" evidence="2">
    <location>
        <begin position="57"/>
        <end position="77"/>
    </location>
</feature>
<evidence type="ECO:0000313" key="4">
    <source>
        <dbReference type="Proteomes" id="UP001596303"/>
    </source>
</evidence>
<keyword evidence="2" id="KW-0472">Membrane</keyword>
<feature type="transmembrane region" description="Helical" evidence="2">
    <location>
        <begin position="240"/>
        <end position="260"/>
    </location>
</feature>
<keyword evidence="1" id="KW-0620">Polyamine biosynthesis</keyword>
<accession>A0ABW1S7C6</accession>
<dbReference type="Gene3D" id="3.40.50.150">
    <property type="entry name" value="Vaccinia Virus protein VP39"/>
    <property type="match status" value="1"/>
</dbReference>
<feature type="transmembrane region" description="Helical" evidence="2">
    <location>
        <begin position="296"/>
        <end position="316"/>
    </location>
</feature>
<dbReference type="PANTHER" id="PTHR43317:SF1">
    <property type="entry name" value="THERMOSPERMINE SYNTHASE ACAULIS5"/>
    <property type="match status" value="1"/>
</dbReference>
<keyword evidence="2" id="KW-1133">Transmembrane helix</keyword>
<feature type="transmembrane region" description="Helical" evidence="2">
    <location>
        <begin position="454"/>
        <end position="474"/>
    </location>
</feature>